<organism evidence="6 7">
    <name type="scientific">Petrimonas mucosa</name>
    <dbReference type="NCBI Taxonomy" id="1642646"/>
    <lineage>
        <taxon>Bacteria</taxon>
        <taxon>Pseudomonadati</taxon>
        <taxon>Bacteroidota</taxon>
        <taxon>Bacteroidia</taxon>
        <taxon>Bacteroidales</taxon>
        <taxon>Dysgonomonadaceae</taxon>
        <taxon>Petrimonas</taxon>
    </lineage>
</organism>
<dbReference type="Proteomes" id="UP000178485">
    <property type="component" value="Chromosome i"/>
</dbReference>
<dbReference type="STRING" id="1642646.ING2E5A_1347"/>
<dbReference type="SMART" id="SM00849">
    <property type="entry name" value="Lactamase_B"/>
    <property type="match status" value="1"/>
</dbReference>
<dbReference type="Gene3D" id="3.60.15.10">
    <property type="entry name" value="Ribonuclease Z/Hydroxyacylglutathione hydrolase-like"/>
    <property type="match status" value="1"/>
</dbReference>
<evidence type="ECO:0000256" key="1">
    <source>
        <dbReference type="ARBA" id="ARBA00007749"/>
    </source>
</evidence>
<dbReference type="KEGG" id="pmuc:ING2E5A_1347"/>
<dbReference type="EC" id="3.1.1.-" evidence="6"/>
<sequence>MANFHIIETGYFLADGGAMFGPIPKKYWQKRYPCDNNNMCLMAMRCLFIETGERRILVDCGAGDKQLAKLKYYRPHNLKELRSEIGKIGYSPEEVTDVVLTHLHFDHCGGGTVFNEAGNIVPAFPRATYWLSRAQWDNYRNPMLYEASSFFPENIEPVYEAGLLRLIESDRQLGDSATLKLYYGHTPGQIVLFLDDDGEQIIFPADVVPTSAHLSLGWLSAYDNNAALAMEEKKRFLDEAKVRNATLIFFHDAYSRMEQVKP</sequence>
<dbReference type="GO" id="GO:0016787">
    <property type="term" value="F:hydrolase activity"/>
    <property type="evidence" value="ECO:0007669"/>
    <property type="project" value="UniProtKB-KW"/>
</dbReference>
<dbReference type="InterPro" id="IPR051013">
    <property type="entry name" value="MBL_superfamily_lactonases"/>
</dbReference>
<dbReference type="AlphaFoldDB" id="A0A1G4G6L1"/>
<keyword evidence="7" id="KW-1185">Reference proteome</keyword>
<reference evidence="6 7" key="1">
    <citation type="submission" date="2016-08" db="EMBL/GenBank/DDBJ databases">
        <authorList>
            <person name="Seilhamer J.J."/>
        </authorList>
    </citation>
    <scope>NUCLEOTIDE SEQUENCE [LARGE SCALE GENOMIC DNA]</scope>
    <source>
        <strain evidence="6">ING2-E5A</strain>
    </source>
</reference>
<evidence type="ECO:0000256" key="2">
    <source>
        <dbReference type="ARBA" id="ARBA00022723"/>
    </source>
</evidence>
<dbReference type="GO" id="GO:0046872">
    <property type="term" value="F:metal ion binding"/>
    <property type="evidence" value="ECO:0007669"/>
    <property type="project" value="UniProtKB-KW"/>
</dbReference>
<keyword evidence="2" id="KW-0479">Metal-binding</keyword>
<dbReference type="InterPro" id="IPR001279">
    <property type="entry name" value="Metallo-B-lactamas"/>
</dbReference>
<gene>
    <name evidence="6" type="primary">ytnP</name>
    <name evidence="6" type="ORF">ING2E5A_1347</name>
</gene>
<dbReference type="PANTHER" id="PTHR42978">
    <property type="entry name" value="QUORUM-QUENCHING LACTONASE YTNP-RELATED-RELATED"/>
    <property type="match status" value="1"/>
</dbReference>
<protein>
    <submittedName>
        <fullName evidence="6">Putative quorum-quenching lactonase YtnP</fullName>
        <ecNumber evidence="6">3.1.1.-</ecNumber>
    </submittedName>
</protein>
<dbReference type="EMBL" id="LT608328">
    <property type="protein sequence ID" value="SCM57460.1"/>
    <property type="molecule type" value="Genomic_DNA"/>
</dbReference>
<accession>A0A1G4G6L1</accession>
<name>A0A1G4G6L1_9BACT</name>
<dbReference type="InterPro" id="IPR036866">
    <property type="entry name" value="RibonucZ/Hydroxyglut_hydro"/>
</dbReference>
<evidence type="ECO:0000313" key="7">
    <source>
        <dbReference type="Proteomes" id="UP000178485"/>
    </source>
</evidence>
<dbReference type="Pfam" id="PF00753">
    <property type="entry name" value="Lactamase_B"/>
    <property type="match status" value="1"/>
</dbReference>
<evidence type="ECO:0000259" key="5">
    <source>
        <dbReference type="SMART" id="SM00849"/>
    </source>
</evidence>
<evidence type="ECO:0000256" key="3">
    <source>
        <dbReference type="ARBA" id="ARBA00022801"/>
    </source>
</evidence>
<dbReference type="RefSeq" id="WP_071136710.1">
    <property type="nucleotide sequence ID" value="NZ_LT608328.1"/>
</dbReference>
<keyword evidence="3 6" id="KW-0378">Hydrolase</keyword>
<feature type="domain" description="Metallo-beta-lactamase" evidence="5">
    <location>
        <begin position="43"/>
        <end position="251"/>
    </location>
</feature>
<dbReference type="PANTHER" id="PTHR42978:SF6">
    <property type="entry name" value="QUORUM-QUENCHING LACTONASE YTNP-RELATED"/>
    <property type="match status" value="1"/>
</dbReference>
<dbReference type="SUPFAM" id="SSF56281">
    <property type="entry name" value="Metallo-hydrolase/oxidoreductase"/>
    <property type="match status" value="1"/>
</dbReference>
<dbReference type="CDD" id="cd16281">
    <property type="entry name" value="metallo-hydrolase-like_MBL-fold"/>
    <property type="match status" value="1"/>
</dbReference>
<evidence type="ECO:0000313" key="6">
    <source>
        <dbReference type="EMBL" id="SCM57460.1"/>
    </source>
</evidence>
<proteinExistence type="inferred from homology"/>
<evidence type="ECO:0000256" key="4">
    <source>
        <dbReference type="ARBA" id="ARBA00022833"/>
    </source>
</evidence>
<comment type="similarity">
    <text evidence="1">Belongs to the metallo-beta-lactamase superfamily.</text>
</comment>
<keyword evidence="4" id="KW-0862">Zinc</keyword>